<evidence type="ECO:0000256" key="3">
    <source>
        <dbReference type="ARBA" id="ARBA00023125"/>
    </source>
</evidence>
<dbReference type="Pfam" id="PF00126">
    <property type="entry name" value="HTH_1"/>
    <property type="match status" value="1"/>
</dbReference>
<evidence type="ECO:0000256" key="2">
    <source>
        <dbReference type="ARBA" id="ARBA00023015"/>
    </source>
</evidence>
<dbReference type="InterPro" id="IPR000847">
    <property type="entry name" value="LysR_HTH_N"/>
</dbReference>
<dbReference type="EMBL" id="JACIBX010000018">
    <property type="protein sequence ID" value="MBB3713649.1"/>
    <property type="molecule type" value="Genomic_DNA"/>
</dbReference>
<dbReference type="InterPro" id="IPR036390">
    <property type="entry name" value="WH_DNA-bd_sf"/>
</dbReference>
<evidence type="ECO:0000313" key="6">
    <source>
        <dbReference type="EMBL" id="MBB3713649.1"/>
    </source>
</evidence>
<name>A0ABR6HSW8_9RHOB</name>
<dbReference type="PRINTS" id="PR00039">
    <property type="entry name" value="HTHLYSR"/>
</dbReference>
<dbReference type="PROSITE" id="PS50931">
    <property type="entry name" value="HTH_LYSR"/>
    <property type="match status" value="1"/>
</dbReference>
<keyword evidence="4" id="KW-0804">Transcription</keyword>
<keyword evidence="2" id="KW-0805">Transcription regulation</keyword>
<dbReference type="NCBIfam" id="NF008352">
    <property type="entry name" value="PRK11139.1"/>
    <property type="match status" value="1"/>
</dbReference>
<feature type="domain" description="HTH lysR-type" evidence="5">
    <location>
        <begin position="8"/>
        <end position="65"/>
    </location>
</feature>
<dbReference type="PANTHER" id="PTHR30537">
    <property type="entry name" value="HTH-TYPE TRANSCRIPTIONAL REGULATOR"/>
    <property type="match status" value="1"/>
</dbReference>
<evidence type="ECO:0000259" key="5">
    <source>
        <dbReference type="PROSITE" id="PS50931"/>
    </source>
</evidence>
<dbReference type="RefSeq" id="WP_183475127.1">
    <property type="nucleotide sequence ID" value="NZ_JACIBX010000018.1"/>
</dbReference>
<reference evidence="6 7" key="1">
    <citation type="submission" date="2020-08" db="EMBL/GenBank/DDBJ databases">
        <title>Genomic Encyclopedia of Type Strains, Phase III (KMG-III): the genomes of soil and plant-associated and newly described type strains.</title>
        <authorList>
            <person name="Whitman W."/>
        </authorList>
    </citation>
    <scope>NUCLEOTIDE SEQUENCE [LARGE SCALE GENOMIC DNA]</scope>
    <source>
        <strain evidence="6 7">CECT 8572</strain>
    </source>
</reference>
<dbReference type="SUPFAM" id="SSF46785">
    <property type="entry name" value="Winged helix' DNA-binding domain"/>
    <property type="match status" value="1"/>
</dbReference>
<dbReference type="SUPFAM" id="SSF53850">
    <property type="entry name" value="Periplasmic binding protein-like II"/>
    <property type="match status" value="1"/>
</dbReference>
<dbReference type="Gene3D" id="1.10.10.10">
    <property type="entry name" value="Winged helix-like DNA-binding domain superfamily/Winged helix DNA-binding domain"/>
    <property type="match status" value="1"/>
</dbReference>
<keyword evidence="7" id="KW-1185">Reference proteome</keyword>
<dbReference type="InterPro" id="IPR058163">
    <property type="entry name" value="LysR-type_TF_proteobact-type"/>
</dbReference>
<dbReference type="CDD" id="cd08432">
    <property type="entry name" value="PBP2_GcdR_TrpI_HvrB_AmpR_like"/>
    <property type="match status" value="1"/>
</dbReference>
<dbReference type="Proteomes" id="UP000576152">
    <property type="component" value="Unassembled WGS sequence"/>
</dbReference>
<accession>A0ABR6HSW8</accession>
<dbReference type="Gene3D" id="3.40.190.10">
    <property type="entry name" value="Periplasmic binding protein-like II"/>
    <property type="match status" value="2"/>
</dbReference>
<dbReference type="InterPro" id="IPR036388">
    <property type="entry name" value="WH-like_DNA-bd_sf"/>
</dbReference>
<comment type="caution">
    <text evidence="6">The sequence shown here is derived from an EMBL/GenBank/DDBJ whole genome shotgun (WGS) entry which is preliminary data.</text>
</comment>
<dbReference type="PANTHER" id="PTHR30537:SF74">
    <property type="entry name" value="HTH-TYPE TRANSCRIPTIONAL REGULATOR TRPI"/>
    <property type="match status" value="1"/>
</dbReference>
<comment type="similarity">
    <text evidence="1">Belongs to the LysR transcriptional regulatory family.</text>
</comment>
<evidence type="ECO:0000256" key="1">
    <source>
        <dbReference type="ARBA" id="ARBA00009437"/>
    </source>
</evidence>
<proteinExistence type="inferred from homology"/>
<sequence length="298" mass="32893">MARKKNTPPLNWLRSFEAAARLMSFTRAAAELNMTQAAISQQIKGLEAHLGASLFNRLPRSLELTETGKAYLPAVHEAMERLAAATNEIFGEGRGRLLTVRVNLVFFTRWLAPRLARFRARHPDIGLRFNSNIWLTEHEKVAAQLDIRYGKGNWPGLDADRLTWDSLMPVCSPELARGVAAQSMDEALTANTLLHVIGYEEGWGYWLRRAGLTHLDASHGMQFDTLITALEMAERGHGIALGRTSLVAGALAEGGLVAPFDVEAPTSEAFYVVSARGQYQPPQARAFRDWLVEEAAAG</sequence>
<gene>
    <name evidence="6" type="ORF">FHS00_003254</name>
</gene>
<evidence type="ECO:0000256" key="4">
    <source>
        <dbReference type="ARBA" id="ARBA00023163"/>
    </source>
</evidence>
<dbReference type="InterPro" id="IPR005119">
    <property type="entry name" value="LysR_subst-bd"/>
</dbReference>
<dbReference type="Pfam" id="PF03466">
    <property type="entry name" value="LysR_substrate"/>
    <property type="match status" value="1"/>
</dbReference>
<keyword evidence="3" id="KW-0238">DNA-binding</keyword>
<organism evidence="6 7">
    <name type="scientific">Limimaricola variabilis</name>
    <dbReference type="NCBI Taxonomy" id="1492771"/>
    <lineage>
        <taxon>Bacteria</taxon>
        <taxon>Pseudomonadati</taxon>
        <taxon>Pseudomonadota</taxon>
        <taxon>Alphaproteobacteria</taxon>
        <taxon>Rhodobacterales</taxon>
        <taxon>Paracoccaceae</taxon>
        <taxon>Limimaricola</taxon>
    </lineage>
</organism>
<evidence type="ECO:0000313" key="7">
    <source>
        <dbReference type="Proteomes" id="UP000576152"/>
    </source>
</evidence>
<protein>
    <submittedName>
        <fullName evidence="6">LysR family glycine cleavage system transcriptional activator</fullName>
    </submittedName>
</protein>